<name>A0A918XSI8_9PROT</name>
<dbReference type="PANTHER" id="PTHR11496:SF102">
    <property type="entry name" value="ALCOHOL DEHYDROGENASE 4"/>
    <property type="match status" value="1"/>
</dbReference>
<reference evidence="4" key="1">
    <citation type="journal article" date="2014" name="Int. J. Syst. Evol. Microbiol.">
        <title>Complete genome sequence of Corynebacterium casei LMG S-19264T (=DSM 44701T), isolated from a smear-ripened cheese.</title>
        <authorList>
            <consortium name="US DOE Joint Genome Institute (JGI-PGF)"/>
            <person name="Walter F."/>
            <person name="Albersmeier A."/>
            <person name="Kalinowski J."/>
            <person name="Ruckert C."/>
        </authorList>
    </citation>
    <scope>NUCLEOTIDE SEQUENCE</scope>
    <source>
        <strain evidence="4">KCTC 42651</strain>
    </source>
</reference>
<dbReference type="GO" id="GO:0046872">
    <property type="term" value="F:metal ion binding"/>
    <property type="evidence" value="ECO:0007669"/>
    <property type="project" value="InterPro"/>
</dbReference>
<comment type="caution">
    <text evidence="4">The sequence shown here is derived from an EMBL/GenBank/DDBJ whole genome shotgun (WGS) entry which is preliminary data.</text>
</comment>
<gene>
    <name evidence="4" type="ORF">GCM10017083_26240</name>
</gene>
<dbReference type="AlphaFoldDB" id="A0A918XSI8"/>
<dbReference type="EMBL" id="BMZS01000005">
    <property type="protein sequence ID" value="GHD51601.1"/>
    <property type="molecule type" value="Genomic_DNA"/>
</dbReference>
<dbReference type="PANTHER" id="PTHR11496">
    <property type="entry name" value="ALCOHOL DEHYDROGENASE"/>
    <property type="match status" value="1"/>
</dbReference>
<comment type="similarity">
    <text evidence="1">Belongs to the iron-containing alcohol dehydrogenase family.</text>
</comment>
<organism evidence="4 5">
    <name type="scientific">Thalassobaculum fulvum</name>
    <dbReference type="NCBI Taxonomy" id="1633335"/>
    <lineage>
        <taxon>Bacteria</taxon>
        <taxon>Pseudomonadati</taxon>
        <taxon>Pseudomonadota</taxon>
        <taxon>Alphaproteobacteria</taxon>
        <taxon>Rhodospirillales</taxon>
        <taxon>Thalassobaculaceae</taxon>
        <taxon>Thalassobaculum</taxon>
    </lineage>
</organism>
<dbReference type="Gene3D" id="3.40.50.1970">
    <property type="match status" value="1"/>
</dbReference>
<evidence type="ECO:0000256" key="2">
    <source>
        <dbReference type="ARBA" id="ARBA00023002"/>
    </source>
</evidence>
<reference evidence="4" key="2">
    <citation type="submission" date="2020-09" db="EMBL/GenBank/DDBJ databases">
        <authorList>
            <person name="Sun Q."/>
            <person name="Kim S."/>
        </authorList>
    </citation>
    <scope>NUCLEOTIDE SEQUENCE</scope>
    <source>
        <strain evidence="4">KCTC 42651</strain>
    </source>
</reference>
<sequence length="301" mass="29748">MLVGGRSLGTPPAGLDVVHGLEAEGLAVWAFDRATGPSVATVAEAVAGYGFEGCDAVVAIGGGVALDVAKAAALMVAQRSPYRALADRPGAGGDPVVASGIPALLMVPATPAAALAVGAVAWIADETGAARPVRHPALRPAEAILAGDRIDAVPDDAFARSAAVAALIAVDAGAAEVDIAGLLASGGDRVAAMERALRLSAVVEAAGGPRRRLALTAAVAGGADFAGTLAALTPTADRLDAARARLSGTGAAEATLDARTVRAAREACGPADAAELDRVLNGIGLDFNEAPRRRGRRGRTA</sequence>
<evidence type="ECO:0000256" key="1">
    <source>
        <dbReference type="ARBA" id="ARBA00007358"/>
    </source>
</evidence>
<evidence type="ECO:0000259" key="3">
    <source>
        <dbReference type="Pfam" id="PF00465"/>
    </source>
</evidence>
<protein>
    <recommendedName>
        <fullName evidence="3">Alcohol dehydrogenase iron-type/glycerol dehydrogenase GldA domain-containing protein</fullName>
    </recommendedName>
</protein>
<dbReference type="Pfam" id="PF00465">
    <property type="entry name" value="Fe-ADH"/>
    <property type="match status" value="1"/>
</dbReference>
<evidence type="ECO:0000313" key="5">
    <source>
        <dbReference type="Proteomes" id="UP000630353"/>
    </source>
</evidence>
<keyword evidence="5" id="KW-1185">Reference proteome</keyword>
<proteinExistence type="inferred from homology"/>
<dbReference type="InterPro" id="IPR001670">
    <property type="entry name" value="ADH_Fe/GldA"/>
</dbReference>
<accession>A0A918XSI8</accession>
<keyword evidence="2" id="KW-0560">Oxidoreductase</keyword>
<evidence type="ECO:0000313" key="4">
    <source>
        <dbReference type="EMBL" id="GHD51601.1"/>
    </source>
</evidence>
<dbReference type="Proteomes" id="UP000630353">
    <property type="component" value="Unassembled WGS sequence"/>
</dbReference>
<feature type="domain" description="Alcohol dehydrogenase iron-type/glycerol dehydrogenase GldA" evidence="3">
    <location>
        <begin position="16"/>
        <end position="145"/>
    </location>
</feature>
<dbReference type="SUPFAM" id="SSF56796">
    <property type="entry name" value="Dehydroquinate synthase-like"/>
    <property type="match status" value="1"/>
</dbReference>
<dbReference type="InterPro" id="IPR039697">
    <property type="entry name" value="Alcohol_dehydrogenase_Fe"/>
</dbReference>
<dbReference type="GO" id="GO:0004022">
    <property type="term" value="F:alcohol dehydrogenase (NAD+) activity"/>
    <property type="evidence" value="ECO:0007669"/>
    <property type="project" value="TreeGrafter"/>
</dbReference>